<evidence type="ECO:0000313" key="1">
    <source>
        <dbReference type="EMBL" id="KAH7848096.1"/>
    </source>
</evidence>
<gene>
    <name evidence="1" type="ORF">Vadar_033756</name>
</gene>
<comment type="caution">
    <text evidence="1">The sequence shown here is derived from an EMBL/GenBank/DDBJ whole genome shotgun (WGS) entry which is preliminary data.</text>
</comment>
<name>A0ACB7Y3W5_9ERIC</name>
<evidence type="ECO:0000313" key="2">
    <source>
        <dbReference type="Proteomes" id="UP000828048"/>
    </source>
</evidence>
<keyword evidence="2" id="KW-1185">Reference proteome</keyword>
<accession>A0ACB7Y3W5</accession>
<dbReference type="Proteomes" id="UP000828048">
    <property type="component" value="Chromosome 5"/>
</dbReference>
<proteinExistence type="predicted"/>
<protein>
    <submittedName>
        <fullName evidence="1">Uncharacterized protein</fullName>
    </submittedName>
</protein>
<sequence>MTVGRPVGFPFAMRFPRISYPLRNVDSCVPNPSASPEDFFLVEVDRVAPPGFSEGPQVTNDGKVLAVNHAKYEFEGNLVSLCINVSYLQDLLVWHSRNPGQLFRRGDGQKFFHRRALMYGWRHVEGGLIVTTAHGIIDRDFENVDNGAEIPYEFCPKVLKVTHLGDRAQDEFQVFPVVIDTGIDLAILRLPPSVSADHYFSLTPCRRSCMRRGFYGSVGGWSFEEKAVVIVKDRLELINESKKVELERKWEQLRVDKIEHYLTKLDLIREQIMLVIEAMKSYDGMLPDYTFNHHKTSPFLAPTSFAHESNLASSNNAQFNPPKSDINGFQEFVKESLCFARATQTLLYEKVRRLKEKYEKNARGENPEAFAKPHEGKVFELSKKI</sequence>
<organism evidence="1 2">
    <name type="scientific">Vaccinium darrowii</name>
    <dbReference type="NCBI Taxonomy" id="229202"/>
    <lineage>
        <taxon>Eukaryota</taxon>
        <taxon>Viridiplantae</taxon>
        <taxon>Streptophyta</taxon>
        <taxon>Embryophyta</taxon>
        <taxon>Tracheophyta</taxon>
        <taxon>Spermatophyta</taxon>
        <taxon>Magnoliopsida</taxon>
        <taxon>eudicotyledons</taxon>
        <taxon>Gunneridae</taxon>
        <taxon>Pentapetalae</taxon>
        <taxon>asterids</taxon>
        <taxon>Ericales</taxon>
        <taxon>Ericaceae</taxon>
        <taxon>Vaccinioideae</taxon>
        <taxon>Vaccinieae</taxon>
        <taxon>Vaccinium</taxon>
    </lineage>
</organism>
<reference evidence="1 2" key="1">
    <citation type="journal article" date="2021" name="Hortic Res">
        <title>High-quality reference genome and annotation aids understanding of berry development for evergreen blueberry (Vaccinium darrowii).</title>
        <authorList>
            <person name="Yu J."/>
            <person name="Hulse-Kemp A.M."/>
            <person name="Babiker E."/>
            <person name="Staton M."/>
        </authorList>
    </citation>
    <scope>NUCLEOTIDE SEQUENCE [LARGE SCALE GENOMIC DNA]</scope>
    <source>
        <strain evidence="2">cv. NJ 8807/NJ 8810</strain>
        <tissue evidence="1">Young leaf</tissue>
    </source>
</reference>
<dbReference type="EMBL" id="CM037155">
    <property type="protein sequence ID" value="KAH7848096.1"/>
    <property type="molecule type" value="Genomic_DNA"/>
</dbReference>